<feature type="compositionally biased region" description="Acidic residues" evidence="1">
    <location>
        <begin position="12"/>
        <end position="24"/>
    </location>
</feature>
<evidence type="ECO:0000313" key="2">
    <source>
        <dbReference type="EMBL" id="CAK9046633.1"/>
    </source>
</evidence>
<accession>A0ABP0M563</accession>
<feature type="non-terminal residue" evidence="2">
    <location>
        <position position="116"/>
    </location>
</feature>
<keyword evidence="3" id="KW-1185">Reference proteome</keyword>
<feature type="compositionally biased region" description="Polar residues" evidence="1">
    <location>
        <begin position="1"/>
        <end position="11"/>
    </location>
</feature>
<protein>
    <submittedName>
        <fullName evidence="2">Uncharacterized protein</fullName>
    </submittedName>
</protein>
<feature type="region of interest" description="Disordered" evidence="1">
    <location>
        <begin position="1"/>
        <end position="116"/>
    </location>
</feature>
<dbReference type="Proteomes" id="UP001642464">
    <property type="component" value="Unassembled WGS sequence"/>
</dbReference>
<dbReference type="EMBL" id="CAXAMM010019881">
    <property type="protein sequence ID" value="CAK9046633.1"/>
    <property type="molecule type" value="Genomic_DNA"/>
</dbReference>
<sequence length="116" mass="14387">KQRQPRQNSDYLDNEEDNEQEVSEQDQYSERAEDFRRTRPRPYRRMQAAPVISDRPMRPQGSEARWQRQRLDQLDRQQVREVRGRGQQRYYEYDQDEYLSDEYAPNEYPPDPHREH</sequence>
<name>A0ABP0M563_9DINO</name>
<comment type="caution">
    <text evidence="2">The sequence shown here is derived from an EMBL/GenBank/DDBJ whole genome shotgun (WGS) entry which is preliminary data.</text>
</comment>
<evidence type="ECO:0000313" key="3">
    <source>
        <dbReference type="Proteomes" id="UP001642464"/>
    </source>
</evidence>
<reference evidence="2 3" key="1">
    <citation type="submission" date="2024-02" db="EMBL/GenBank/DDBJ databases">
        <authorList>
            <person name="Chen Y."/>
            <person name="Shah S."/>
            <person name="Dougan E. K."/>
            <person name="Thang M."/>
            <person name="Chan C."/>
        </authorList>
    </citation>
    <scope>NUCLEOTIDE SEQUENCE [LARGE SCALE GENOMIC DNA]</scope>
</reference>
<organism evidence="2 3">
    <name type="scientific">Durusdinium trenchii</name>
    <dbReference type="NCBI Taxonomy" id="1381693"/>
    <lineage>
        <taxon>Eukaryota</taxon>
        <taxon>Sar</taxon>
        <taxon>Alveolata</taxon>
        <taxon>Dinophyceae</taxon>
        <taxon>Suessiales</taxon>
        <taxon>Symbiodiniaceae</taxon>
        <taxon>Durusdinium</taxon>
    </lineage>
</organism>
<gene>
    <name evidence="2" type="ORF">SCF082_LOCUS26217</name>
</gene>
<proteinExistence type="predicted"/>
<feature type="compositionally biased region" description="Basic and acidic residues" evidence="1">
    <location>
        <begin position="28"/>
        <end position="37"/>
    </location>
</feature>
<evidence type="ECO:0000256" key="1">
    <source>
        <dbReference type="SAM" id="MobiDB-lite"/>
    </source>
</evidence>
<feature type="compositionally biased region" description="Basic and acidic residues" evidence="1">
    <location>
        <begin position="65"/>
        <end position="84"/>
    </location>
</feature>
<feature type="non-terminal residue" evidence="2">
    <location>
        <position position="1"/>
    </location>
</feature>